<evidence type="ECO:0000313" key="1">
    <source>
        <dbReference type="EMBL" id="KAG8002398.1"/>
    </source>
</evidence>
<protein>
    <submittedName>
        <fullName evidence="1">Uncharacterized protein</fullName>
    </submittedName>
</protein>
<comment type="caution">
    <text evidence="1">The sequence shown here is derived from an EMBL/GenBank/DDBJ whole genome shotgun (WGS) entry which is preliminary data.</text>
</comment>
<organism evidence="1 2">
    <name type="scientific">Nibea albiflora</name>
    <name type="common">Yellow drum</name>
    <name type="synonym">Corvina albiflora</name>
    <dbReference type="NCBI Taxonomy" id="240163"/>
    <lineage>
        <taxon>Eukaryota</taxon>
        <taxon>Metazoa</taxon>
        <taxon>Chordata</taxon>
        <taxon>Craniata</taxon>
        <taxon>Vertebrata</taxon>
        <taxon>Euteleostomi</taxon>
        <taxon>Actinopterygii</taxon>
        <taxon>Neopterygii</taxon>
        <taxon>Teleostei</taxon>
        <taxon>Neoteleostei</taxon>
        <taxon>Acanthomorphata</taxon>
        <taxon>Eupercaria</taxon>
        <taxon>Sciaenidae</taxon>
        <taxon>Nibea</taxon>
    </lineage>
</organism>
<sequence>YFRMSLTKILNSRPDSPSSQPPTLRIAVIRIKIQDKVLAWDFQENGEVKPICTKTNRVAIVTDGTDVTKITIFQGFADHVKEASYFLKGYVLRGESPPYAINIVKTTKFFRTTPLQWDPELLERAELLLQPASEMTPLASREVRGLLTVEGEVLQVS</sequence>
<keyword evidence="2" id="KW-1185">Reference proteome</keyword>
<dbReference type="Proteomes" id="UP000805704">
    <property type="component" value="Chromosome 5"/>
</dbReference>
<feature type="non-terminal residue" evidence="1">
    <location>
        <position position="1"/>
    </location>
</feature>
<reference evidence="1" key="1">
    <citation type="submission" date="2020-04" db="EMBL/GenBank/DDBJ databases">
        <title>A chromosome-scale assembly and high-density genetic map of the yellow drum (Nibea albiflora) genome.</title>
        <authorList>
            <person name="Xu D."/>
            <person name="Zhang W."/>
            <person name="Chen R."/>
            <person name="Tan P."/>
            <person name="Wang L."/>
            <person name="Song H."/>
            <person name="Tian L."/>
            <person name="Zhu Q."/>
            <person name="Wang B."/>
        </authorList>
    </citation>
    <scope>NUCLEOTIDE SEQUENCE</scope>
    <source>
        <strain evidence="1">ZJHYS-2018</strain>
    </source>
</reference>
<proteinExistence type="predicted"/>
<evidence type="ECO:0000313" key="2">
    <source>
        <dbReference type="Proteomes" id="UP000805704"/>
    </source>
</evidence>
<dbReference type="EMBL" id="CM024793">
    <property type="protein sequence ID" value="KAG8002398.1"/>
    <property type="molecule type" value="Genomic_DNA"/>
</dbReference>
<gene>
    <name evidence="1" type="ORF">GBF38_014791</name>
</gene>
<accession>A0ACB7EL82</accession>
<name>A0ACB7EL82_NIBAL</name>